<accession>A0A2J6PJI1</accession>
<dbReference type="EMBL" id="KZ613524">
    <property type="protein sequence ID" value="PMD14212.1"/>
    <property type="molecule type" value="Genomic_DNA"/>
</dbReference>
<dbReference type="Proteomes" id="UP000235672">
    <property type="component" value="Unassembled WGS sequence"/>
</dbReference>
<dbReference type="GO" id="GO:0005869">
    <property type="term" value="C:dynactin complex"/>
    <property type="evidence" value="ECO:0007669"/>
    <property type="project" value="InterPro"/>
</dbReference>
<gene>
    <name evidence="1" type="ORF">NA56DRAFT_399078</name>
</gene>
<evidence type="ECO:0000313" key="1">
    <source>
        <dbReference type="EMBL" id="PMD14212.1"/>
    </source>
</evidence>
<reference evidence="1 2" key="1">
    <citation type="submission" date="2016-05" db="EMBL/GenBank/DDBJ databases">
        <title>A degradative enzymes factory behind the ericoid mycorrhizal symbiosis.</title>
        <authorList>
            <consortium name="DOE Joint Genome Institute"/>
            <person name="Martino E."/>
            <person name="Morin E."/>
            <person name="Grelet G."/>
            <person name="Kuo A."/>
            <person name="Kohler A."/>
            <person name="Daghino S."/>
            <person name="Barry K."/>
            <person name="Choi C."/>
            <person name="Cichocki N."/>
            <person name="Clum A."/>
            <person name="Copeland A."/>
            <person name="Hainaut M."/>
            <person name="Haridas S."/>
            <person name="Labutti K."/>
            <person name="Lindquist E."/>
            <person name="Lipzen A."/>
            <person name="Khouja H.-R."/>
            <person name="Murat C."/>
            <person name="Ohm R."/>
            <person name="Olson A."/>
            <person name="Spatafora J."/>
            <person name="Veneault-Fourrey C."/>
            <person name="Henrissat B."/>
            <person name="Grigoriev I."/>
            <person name="Martin F."/>
            <person name="Perotto S."/>
        </authorList>
    </citation>
    <scope>NUCLEOTIDE SEQUENCE [LARGE SCALE GENOMIC DNA]</scope>
    <source>
        <strain evidence="1 2">UAMH 7357</strain>
    </source>
</reference>
<keyword evidence="2" id="KW-1185">Reference proteome</keyword>
<proteinExistence type="predicted"/>
<dbReference type="OrthoDB" id="5403729at2759"/>
<organism evidence="1 2">
    <name type="scientific">Hyaloscypha hepaticicola</name>
    <dbReference type="NCBI Taxonomy" id="2082293"/>
    <lineage>
        <taxon>Eukaryota</taxon>
        <taxon>Fungi</taxon>
        <taxon>Dikarya</taxon>
        <taxon>Ascomycota</taxon>
        <taxon>Pezizomycotina</taxon>
        <taxon>Leotiomycetes</taxon>
        <taxon>Helotiales</taxon>
        <taxon>Hyaloscyphaceae</taxon>
        <taxon>Hyaloscypha</taxon>
    </lineage>
</organism>
<dbReference type="InterPro" id="IPR009991">
    <property type="entry name" value="DCTN3"/>
</dbReference>
<dbReference type="GO" id="GO:0061640">
    <property type="term" value="P:cytoskeleton-dependent cytokinesis"/>
    <property type="evidence" value="ECO:0007669"/>
    <property type="project" value="InterPro"/>
</dbReference>
<protein>
    <recommendedName>
        <fullName evidence="3">Nuclear distribution protein RO10</fullName>
    </recommendedName>
</protein>
<evidence type="ECO:0008006" key="3">
    <source>
        <dbReference type="Google" id="ProtNLM"/>
    </source>
</evidence>
<name>A0A2J6PJI1_9HELO</name>
<evidence type="ECO:0000313" key="2">
    <source>
        <dbReference type="Proteomes" id="UP000235672"/>
    </source>
</evidence>
<sequence length="205" mass="22879">MENTFDKTAIETIELLQARLRRIEYAVCGQVDESALSSNKQSATQRLTALEHSLHQLASKSRVVQDLLRLHSRHPDLFQSLSANDLPTTLDTESILSIIMASASAYPSTASRLTSILDVPIPPAELSAQLIDLQPRIAKVEALQAVQNADIAELRERSAAVIQRWYTVDILRAGENWAELEGRVEQVEQKVRRAALARRLDDDMV</sequence>
<dbReference type="AlphaFoldDB" id="A0A2J6PJI1"/>
<dbReference type="Pfam" id="PF07426">
    <property type="entry name" value="Dynactin_p22"/>
    <property type="match status" value="1"/>
</dbReference>